<dbReference type="Pfam" id="PF00109">
    <property type="entry name" value="ketoacyl-synt"/>
    <property type="match status" value="1"/>
</dbReference>
<dbReference type="Gene3D" id="3.40.366.10">
    <property type="entry name" value="Malonyl-Coenzyme A Acyl Carrier Protein, domain 2"/>
    <property type="match status" value="1"/>
</dbReference>
<dbReference type="OrthoDB" id="9778690at2"/>
<feature type="domain" description="Ketosynthase family 3 (KS3)" evidence="10">
    <location>
        <begin position="8"/>
        <end position="438"/>
    </location>
</feature>
<dbReference type="GO" id="GO:0004312">
    <property type="term" value="F:fatty acid synthase activity"/>
    <property type="evidence" value="ECO:0007669"/>
    <property type="project" value="TreeGrafter"/>
</dbReference>
<keyword evidence="7" id="KW-0443">Lipid metabolism</keyword>
<dbReference type="InterPro" id="IPR018201">
    <property type="entry name" value="Ketoacyl_synth_AS"/>
</dbReference>
<dbReference type="InterPro" id="IPR057326">
    <property type="entry name" value="KR_dom"/>
</dbReference>
<dbReference type="Pfam" id="PF02801">
    <property type="entry name" value="Ketoacyl-synt_C"/>
    <property type="match status" value="1"/>
</dbReference>
<dbReference type="UniPathway" id="UPA00094"/>
<dbReference type="Proteomes" id="UP000228621">
    <property type="component" value="Unassembled WGS sequence"/>
</dbReference>
<sequence>MTTETYSSTDIAIVGLAGRFPGAENVDALWENLKNGVESIQAFTEEELRNLGVPEEMIADPNFVPRCAVLPDQDKFDASFFGYSPREAEELDPQQRLFLETAWQALENAGYNSEKCEFPIGVYGGCGVNTYLIANLMQSGRFSDLSDISQLQALMNGNNKDAMTMTLAYKLNLKGPAVTVQTACSTSLAAVHMATRSLLNYESDMTLAGGSWLNFLHQGGYIYQPGAILSSDGHCRPFDADSQGTVIGSGSGVVVLKRLEDAMADGDTVYAVIKGSAMNNDGNTKAGYTAPSVDGQAEVIAAALEMADTPADTIGYVEAHGTGTIIGDPIEIAALTRAYRADTNNKQYCAVGSVKSNVGHLDAAAGVTGLIKAALSVKHGQIPPSLHYKQANPEIDFANSPFYVADKLLPWSNEAGPRRAGVSSFGIGGTNVHVVLEEPPVQNATPSQRNWQILPLSGHTNTALKSRREQLATWFKQADKQSLWQDSAYTLQVGRKGLTHRAVVVAQNSEQASAALGDDASKLRVQGQLTTSGDRPVVFMFPGQGSQHINMARTLYESEKVFKDAFDRCREGLLAHVGQDIKDLIFVDEADVEHGATQLKQTSVTQPVLFAVEYALAQQWLAWGVKPSAMIGHSIGEYVAACIAGVFSLEDALYLVAKRGEFIQAQAPGCMLSVALSEAALAPYLDTDNLEYRVELAAVNSPENCVVSGAEQAIEALSNTLTEHGVVVQPLHVSHAFHSSLVSDAGDQLGKLIAQVQRNVPSIPFVSNVTGTWITDQQATDPQYWAQHLAQGVRFSQGLRTIVNLDNPASENGLEQTVLLEVGPSNMLSQLAGRDAEVKAQTSIVASLPHPRKAQETERHFALAVGRLWVEGVEIDWDALYEQTPHRVALPVYPFERKRFWIEADANIVAQNNHHPLAPKPIEHWCYIPSYKRSVPDLTQPLELGCTLLFETKHTACDQLLDKLCTQTNKVVRVELGLEFQQKSNHEFVIRAAQLSDYQQLLAAVNQAFGPVTHIFHLWSLVADDVNLVQQQGMMSLLTLAQALESQQLGLPVNLSVVTQRLADVSGNDEILPAQAMLLGPCKVIPQEFPHMQCQLVDFGTRLYGDWIDWLLAEQHAEAGEVVAYRSYHRWVMDFEVTPKPKQQEAVYRQGGVYLITGGLGGVGLVMAEHLAEHYQAKLILLGRSTPSETQLQKLAQLESFGAQVLVKQADVANFEQMAEVVAQAHQQFGQINGVIHAAGSGATSLISSTGSDFVEQMFAAKVVGTQHLLSLFSEQPLDFMVLCSSLASIAGGLSKAAYAAANAYLDGTAQQYAQRFAQTGGYPVLAVNWDSWREVGMAGDMDMPDGVGIAPQQGIEIMERILSAPVLPQVAVSTLDLPARLEATKGNLLDADLAVAEAKPRHVGYERPELSTPYVAPEDDLQTGIEEVWRAMLGIEQIGIHDNLFELGGDSLMGVQMMSQLSNKFSVTLSPASFFKDPTILGVARVIEETLMQELRQELIEELAEGAN</sequence>
<keyword evidence="5" id="KW-0808">Transferase</keyword>
<dbReference type="RefSeq" id="WP_099640105.1">
    <property type="nucleotide sequence ID" value="NZ_NKHF01000001.1"/>
</dbReference>
<dbReference type="InterPro" id="IPR020841">
    <property type="entry name" value="PKS_Beta-ketoAc_synthase_dom"/>
</dbReference>
<dbReference type="InterPro" id="IPR013968">
    <property type="entry name" value="PKS_KR"/>
</dbReference>
<comment type="pathway">
    <text evidence="1">Lipid metabolism; fatty acid biosynthesis.</text>
</comment>
<evidence type="ECO:0000256" key="8">
    <source>
        <dbReference type="ARBA" id="ARBA00023268"/>
    </source>
</evidence>
<keyword evidence="6" id="KW-0276">Fatty acid metabolism</keyword>
<dbReference type="CDD" id="cd00833">
    <property type="entry name" value="PKS"/>
    <property type="match status" value="1"/>
</dbReference>
<accession>A0A2A5JWH3</accession>
<feature type="domain" description="Carrier" evidence="9">
    <location>
        <begin position="1417"/>
        <end position="1492"/>
    </location>
</feature>
<dbReference type="InterPro" id="IPR032821">
    <property type="entry name" value="PKS_assoc"/>
</dbReference>
<dbReference type="InterPro" id="IPR016036">
    <property type="entry name" value="Malonyl_transacylase_ACP-bd"/>
</dbReference>
<dbReference type="GO" id="GO:0006633">
    <property type="term" value="P:fatty acid biosynthetic process"/>
    <property type="evidence" value="ECO:0007669"/>
    <property type="project" value="UniProtKB-UniPathway"/>
</dbReference>
<dbReference type="InterPro" id="IPR049490">
    <property type="entry name" value="C883_1060-like_KR_N"/>
</dbReference>
<evidence type="ECO:0000256" key="5">
    <source>
        <dbReference type="ARBA" id="ARBA00022679"/>
    </source>
</evidence>
<reference evidence="12" key="1">
    <citation type="journal article" date="2019" name="Genome Announc.">
        <title>Draft Genome Sequence of Pseudoalteromonas piscicida Strain 36Y ROTHPW, an Hypersaline Seawater Isolate from the South Coast of Sonora, Mexico.</title>
        <authorList>
            <person name="Sanchez-Diaz R."/>
            <person name="Molina-Garza Z.J."/>
            <person name="Cruz-Suarez L.E."/>
            <person name="Selvin J."/>
            <person name="Kiran G.S."/>
            <person name="Ibarra-Gamez J.C."/>
            <person name="Gomez-Gil B."/>
            <person name="Galaviz-Silva L."/>
        </authorList>
    </citation>
    <scope>NUCLEOTIDE SEQUENCE [LARGE SCALE GENOMIC DNA]</scope>
    <source>
        <strain evidence="12">36Y_RITHPW</strain>
    </source>
</reference>
<evidence type="ECO:0000256" key="2">
    <source>
        <dbReference type="ARBA" id="ARBA00006484"/>
    </source>
</evidence>
<dbReference type="GO" id="GO:0004315">
    <property type="term" value="F:3-oxoacyl-[acyl-carrier-protein] synthase activity"/>
    <property type="evidence" value="ECO:0007669"/>
    <property type="project" value="InterPro"/>
</dbReference>
<comment type="similarity">
    <text evidence="2">Belongs to the short-chain dehydrogenases/reductases (SDR) family.</text>
</comment>
<dbReference type="InterPro" id="IPR016035">
    <property type="entry name" value="Acyl_Trfase/lysoPLipase"/>
</dbReference>
<dbReference type="Pfam" id="PF08659">
    <property type="entry name" value="KR"/>
    <property type="match status" value="1"/>
</dbReference>
<dbReference type="SUPFAM" id="SSF51735">
    <property type="entry name" value="NAD(P)-binding Rossmann-fold domains"/>
    <property type="match status" value="2"/>
</dbReference>
<dbReference type="InterPro" id="IPR016039">
    <property type="entry name" value="Thiolase-like"/>
</dbReference>
<dbReference type="SUPFAM" id="SSF47336">
    <property type="entry name" value="ACP-like"/>
    <property type="match status" value="1"/>
</dbReference>
<dbReference type="InterPro" id="IPR014031">
    <property type="entry name" value="Ketoacyl_synth_C"/>
</dbReference>
<keyword evidence="3" id="KW-0596">Phosphopantetheine</keyword>
<dbReference type="InterPro" id="IPR036291">
    <property type="entry name" value="NAD(P)-bd_dom_sf"/>
</dbReference>
<dbReference type="InterPro" id="IPR009081">
    <property type="entry name" value="PP-bd_ACP"/>
</dbReference>
<evidence type="ECO:0000313" key="11">
    <source>
        <dbReference type="EMBL" id="PCK33707.1"/>
    </source>
</evidence>
<dbReference type="Gene3D" id="1.10.1200.10">
    <property type="entry name" value="ACP-like"/>
    <property type="match status" value="1"/>
</dbReference>
<dbReference type="PANTHER" id="PTHR43775">
    <property type="entry name" value="FATTY ACID SYNTHASE"/>
    <property type="match status" value="1"/>
</dbReference>
<dbReference type="FunFam" id="3.40.47.10:FF:000042">
    <property type="entry name" value="Polyketide synthase Pks13"/>
    <property type="match status" value="1"/>
</dbReference>
<keyword evidence="4" id="KW-0597">Phosphoprotein</keyword>
<dbReference type="Gene3D" id="3.30.70.250">
    <property type="entry name" value="Malonyl-CoA ACP transacylase, ACP-binding"/>
    <property type="match status" value="1"/>
</dbReference>
<evidence type="ECO:0000256" key="6">
    <source>
        <dbReference type="ARBA" id="ARBA00022832"/>
    </source>
</evidence>
<dbReference type="Gene3D" id="3.30.70.3290">
    <property type="match status" value="1"/>
</dbReference>
<dbReference type="Gene3D" id="3.40.47.10">
    <property type="match status" value="1"/>
</dbReference>
<dbReference type="Pfam" id="PF16197">
    <property type="entry name" value="KAsynt_C_assoc"/>
    <property type="match status" value="1"/>
</dbReference>
<comment type="caution">
    <text evidence="11">The sequence shown here is derived from an EMBL/GenBank/DDBJ whole genome shotgun (WGS) entry which is preliminary data.</text>
</comment>
<dbReference type="PROSITE" id="PS50075">
    <property type="entry name" value="CARRIER"/>
    <property type="match status" value="1"/>
</dbReference>
<evidence type="ECO:0000313" key="12">
    <source>
        <dbReference type="Proteomes" id="UP000228621"/>
    </source>
</evidence>
<dbReference type="Pfam" id="PF00550">
    <property type="entry name" value="PP-binding"/>
    <property type="match status" value="1"/>
</dbReference>
<evidence type="ECO:0000256" key="4">
    <source>
        <dbReference type="ARBA" id="ARBA00022553"/>
    </source>
</evidence>
<name>A0A2A5JWH3_PSEO7</name>
<dbReference type="InterPro" id="IPR001227">
    <property type="entry name" value="Ac_transferase_dom_sf"/>
</dbReference>
<dbReference type="Pfam" id="PF21394">
    <property type="entry name" value="Beta-ketacyl_N"/>
    <property type="match status" value="1"/>
</dbReference>
<dbReference type="SUPFAM" id="SSF55048">
    <property type="entry name" value="Probable ACP-binding domain of malonyl-CoA ACP transacylase"/>
    <property type="match status" value="1"/>
</dbReference>
<dbReference type="SMART" id="SM00823">
    <property type="entry name" value="PKS_PP"/>
    <property type="match status" value="1"/>
</dbReference>
<dbReference type="InterPro" id="IPR014030">
    <property type="entry name" value="Ketoacyl_synth_N"/>
</dbReference>
<proteinExistence type="inferred from homology"/>
<evidence type="ECO:0000256" key="7">
    <source>
        <dbReference type="ARBA" id="ARBA00023098"/>
    </source>
</evidence>
<dbReference type="PROSITE" id="PS00606">
    <property type="entry name" value="KS3_1"/>
    <property type="match status" value="1"/>
</dbReference>
<dbReference type="SMART" id="SM00827">
    <property type="entry name" value="PKS_AT"/>
    <property type="match status" value="1"/>
</dbReference>
<gene>
    <name evidence="11" type="ORF">CEX98_00045</name>
</gene>
<dbReference type="PANTHER" id="PTHR43775:SF51">
    <property type="entry name" value="INACTIVE PHENOLPHTHIOCEROL SYNTHESIS POLYKETIDE SYNTHASE TYPE I PKS1-RELATED"/>
    <property type="match status" value="1"/>
</dbReference>
<dbReference type="InterPro" id="IPR050091">
    <property type="entry name" value="PKS_NRPS_Biosynth_Enz"/>
</dbReference>
<dbReference type="Gene3D" id="3.40.50.720">
    <property type="entry name" value="NAD(P)-binding Rossmann-like Domain"/>
    <property type="match status" value="1"/>
</dbReference>
<dbReference type="SMART" id="SM00822">
    <property type="entry name" value="PKS_KR"/>
    <property type="match status" value="1"/>
</dbReference>
<dbReference type="SMART" id="SM00825">
    <property type="entry name" value="PKS_KS"/>
    <property type="match status" value="1"/>
</dbReference>
<dbReference type="CDD" id="cd08953">
    <property type="entry name" value="KR_2_SDR_x"/>
    <property type="match status" value="1"/>
</dbReference>
<keyword evidence="8" id="KW-0511">Multifunctional enzyme</keyword>
<dbReference type="SUPFAM" id="SSF52151">
    <property type="entry name" value="FabD/lysophospholipase-like"/>
    <property type="match status" value="1"/>
</dbReference>
<dbReference type="PROSITE" id="PS52004">
    <property type="entry name" value="KS3_2"/>
    <property type="match status" value="1"/>
</dbReference>
<evidence type="ECO:0000259" key="9">
    <source>
        <dbReference type="PROSITE" id="PS50075"/>
    </source>
</evidence>
<dbReference type="SUPFAM" id="SSF53901">
    <property type="entry name" value="Thiolase-like"/>
    <property type="match status" value="1"/>
</dbReference>
<keyword evidence="12" id="KW-1185">Reference proteome</keyword>
<evidence type="ECO:0000259" key="10">
    <source>
        <dbReference type="PROSITE" id="PS52004"/>
    </source>
</evidence>
<dbReference type="InterPro" id="IPR014043">
    <property type="entry name" value="Acyl_transferase_dom"/>
</dbReference>
<evidence type="ECO:0000256" key="3">
    <source>
        <dbReference type="ARBA" id="ARBA00022450"/>
    </source>
</evidence>
<dbReference type="GO" id="GO:0031177">
    <property type="term" value="F:phosphopantetheine binding"/>
    <property type="evidence" value="ECO:0007669"/>
    <property type="project" value="InterPro"/>
</dbReference>
<dbReference type="InterPro" id="IPR020806">
    <property type="entry name" value="PKS_PP-bd"/>
</dbReference>
<dbReference type="Pfam" id="PF00698">
    <property type="entry name" value="Acyl_transf_1"/>
    <property type="match status" value="1"/>
</dbReference>
<organism evidence="11 12">
    <name type="scientific">Pseudoalteromonas piscicida</name>
    <dbReference type="NCBI Taxonomy" id="43662"/>
    <lineage>
        <taxon>Bacteria</taxon>
        <taxon>Pseudomonadati</taxon>
        <taxon>Pseudomonadota</taxon>
        <taxon>Gammaproteobacteria</taxon>
        <taxon>Alteromonadales</taxon>
        <taxon>Pseudoalteromonadaceae</taxon>
        <taxon>Pseudoalteromonas</taxon>
    </lineage>
</organism>
<dbReference type="EMBL" id="NKHF01000001">
    <property type="protein sequence ID" value="PCK33707.1"/>
    <property type="molecule type" value="Genomic_DNA"/>
</dbReference>
<protein>
    <submittedName>
        <fullName evidence="11">Polyketide synthase</fullName>
    </submittedName>
</protein>
<dbReference type="InterPro" id="IPR036736">
    <property type="entry name" value="ACP-like_sf"/>
</dbReference>
<evidence type="ECO:0000256" key="1">
    <source>
        <dbReference type="ARBA" id="ARBA00005194"/>
    </source>
</evidence>